<dbReference type="Proteomes" id="UP000298252">
    <property type="component" value="Unassembled WGS sequence"/>
</dbReference>
<feature type="transmembrane region" description="Helical" evidence="1">
    <location>
        <begin position="21"/>
        <end position="42"/>
    </location>
</feature>
<evidence type="ECO:0000313" key="2">
    <source>
        <dbReference type="EMBL" id="SDO29767.1"/>
    </source>
</evidence>
<organism evidence="2 4">
    <name type="scientific">Cryobacterium flavum</name>
    <dbReference type="NCBI Taxonomy" id="1424659"/>
    <lineage>
        <taxon>Bacteria</taxon>
        <taxon>Bacillati</taxon>
        <taxon>Actinomycetota</taxon>
        <taxon>Actinomycetes</taxon>
        <taxon>Micrococcales</taxon>
        <taxon>Microbacteriaceae</taxon>
        <taxon>Cryobacterium</taxon>
    </lineage>
</organism>
<evidence type="ECO:0000313" key="3">
    <source>
        <dbReference type="EMBL" id="TFB76612.1"/>
    </source>
</evidence>
<dbReference type="EMBL" id="FNIB01000014">
    <property type="protein sequence ID" value="SDO29767.1"/>
    <property type="molecule type" value="Genomic_DNA"/>
</dbReference>
<dbReference type="Proteomes" id="UP000199639">
    <property type="component" value="Unassembled WGS sequence"/>
</dbReference>
<sequence>MRLWLKDSERRPDPLPARTDARKALFVGTIVWLVALGAALIVEVTAPAASDLGAASATTAGWWLWCTVIGVGLGLFGLAWVQFRRR</sequence>
<dbReference type="STRING" id="1424659.SAMN05216368_11466"/>
<evidence type="ECO:0000313" key="4">
    <source>
        <dbReference type="Proteomes" id="UP000199639"/>
    </source>
</evidence>
<evidence type="ECO:0000256" key="1">
    <source>
        <dbReference type="SAM" id="Phobius"/>
    </source>
</evidence>
<gene>
    <name evidence="3" type="ORF">E3O21_10670</name>
    <name evidence="2" type="ORF">SAMN05216368_11466</name>
</gene>
<keyword evidence="1" id="KW-1133">Transmembrane helix</keyword>
<proteinExistence type="predicted"/>
<dbReference type="RefSeq" id="WP_092341862.1">
    <property type="nucleotide sequence ID" value="NZ_SOFD01000027.1"/>
</dbReference>
<keyword evidence="1" id="KW-0472">Membrane</keyword>
<feature type="transmembrane region" description="Helical" evidence="1">
    <location>
        <begin position="62"/>
        <end position="81"/>
    </location>
</feature>
<reference evidence="2 4" key="1">
    <citation type="submission" date="2016-10" db="EMBL/GenBank/DDBJ databases">
        <authorList>
            <person name="Varghese N."/>
            <person name="Submissions S."/>
        </authorList>
    </citation>
    <scope>NUCLEOTIDE SEQUENCE [LARGE SCALE GENOMIC DNA]</scope>
    <source>
        <strain evidence="2 4">CGMCC 1.11215</strain>
    </source>
</reference>
<protein>
    <submittedName>
        <fullName evidence="3">DUF2530 domain-containing protein</fullName>
    </submittedName>
</protein>
<evidence type="ECO:0000313" key="5">
    <source>
        <dbReference type="Proteomes" id="UP000298252"/>
    </source>
</evidence>
<keyword evidence="1" id="KW-0812">Transmembrane</keyword>
<accession>A0A4R8V4N9</accession>
<keyword evidence="5" id="KW-1185">Reference proteome</keyword>
<dbReference type="EMBL" id="SOFD01000027">
    <property type="protein sequence ID" value="TFB76612.1"/>
    <property type="molecule type" value="Genomic_DNA"/>
</dbReference>
<name>A0A4R8V4N9_9MICO</name>
<reference evidence="3 5" key="2">
    <citation type="submission" date="2019-03" db="EMBL/GenBank/DDBJ databases">
        <title>Genomics of glacier-inhabiting Cryobacterium strains.</title>
        <authorList>
            <person name="Liu Q."/>
            <person name="Xin Y.-H."/>
        </authorList>
    </citation>
    <scope>NUCLEOTIDE SEQUENCE [LARGE SCALE GENOMIC DNA]</scope>
    <source>
        <strain evidence="3 5">Hh8</strain>
    </source>
</reference>
<dbReference type="AlphaFoldDB" id="A0A4R8V4N9"/>